<comment type="similarity">
    <text evidence="2">Belongs to the HAD-like hydrolase superfamily. CbbY/CbbZ/Gph/YieH family.</text>
</comment>
<keyword evidence="4" id="KW-0460">Magnesium</keyword>
<name>A0ABS1WDK2_9GAMM</name>
<dbReference type="InterPro" id="IPR023214">
    <property type="entry name" value="HAD_sf"/>
</dbReference>
<dbReference type="InterPro" id="IPR041492">
    <property type="entry name" value="HAD_2"/>
</dbReference>
<dbReference type="SFLD" id="SFLDG01129">
    <property type="entry name" value="C1.5:_HAD__Beta-PGM__Phosphata"/>
    <property type="match status" value="1"/>
</dbReference>
<reference evidence="5 6" key="1">
    <citation type="submission" date="2020-12" db="EMBL/GenBank/DDBJ databases">
        <title>WGS of Legionella: environmental sample.</title>
        <authorList>
            <person name="Cristino S."/>
            <person name="Girolamini L."/>
            <person name="Salaris S."/>
            <person name="Pascale M.R."/>
            <person name="Mazzotta M."/>
            <person name="Orsini M."/>
            <person name="Grottola A."/>
        </authorList>
    </citation>
    <scope>NUCLEOTIDE SEQUENCE [LARGE SCALE GENOMIC DNA]</scope>
    <source>
        <strain evidence="5 6">30cs62</strain>
    </source>
</reference>
<organism evidence="5 6">
    <name type="scientific">Legionella bononiensis</name>
    <dbReference type="NCBI Taxonomy" id="2793102"/>
    <lineage>
        <taxon>Bacteria</taxon>
        <taxon>Pseudomonadati</taxon>
        <taxon>Pseudomonadota</taxon>
        <taxon>Gammaproteobacteria</taxon>
        <taxon>Legionellales</taxon>
        <taxon>Legionellaceae</taxon>
        <taxon>Legionella</taxon>
    </lineage>
</organism>
<dbReference type="PANTHER" id="PTHR46193:SF10">
    <property type="entry name" value="6-PHOSPHOGLUCONATE PHOSPHATASE"/>
    <property type="match status" value="1"/>
</dbReference>
<comment type="cofactor">
    <cofactor evidence="1">
        <name>Mg(2+)</name>
        <dbReference type="ChEBI" id="CHEBI:18420"/>
    </cofactor>
</comment>
<keyword evidence="6" id="KW-1185">Reference proteome</keyword>
<dbReference type="Gene3D" id="1.10.150.240">
    <property type="entry name" value="Putative phosphatase, domain 2"/>
    <property type="match status" value="1"/>
</dbReference>
<evidence type="ECO:0000313" key="6">
    <source>
        <dbReference type="Proteomes" id="UP000809910"/>
    </source>
</evidence>
<dbReference type="EMBL" id="JADWVN010000026">
    <property type="protein sequence ID" value="MBL7527436.1"/>
    <property type="molecule type" value="Genomic_DNA"/>
</dbReference>
<comment type="caution">
    <text evidence="5">The sequence shown here is derived from an EMBL/GenBank/DDBJ whole genome shotgun (WGS) entry which is preliminary data.</text>
</comment>
<evidence type="ECO:0000256" key="3">
    <source>
        <dbReference type="ARBA" id="ARBA00022723"/>
    </source>
</evidence>
<dbReference type="InterPro" id="IPR036412">
    <property type="entry name" value="HAD-like_sf"/>
</dbReference>
<dbReference type="Proteomes" id="UP000809910">
    <property type="component" value="Unassembled WGS sequence"/>
</dbReference>
<dbReference type="Gene3D" id="3.40.50.1000">
    <property type="entry name" value="HAD superfamily/HAD-like"/>
    <property type="match status" value="1"/>
</dbReference>
<keyword evidence="3" id="KW-0479">Metal-binding</keyword>
<evidence type="ECO:0000313" key="5">
    <source>
        <dbReference type="EMBL" id="MBL7527436.1"/>
    </source>
</evidence>
<accession>A0ABS1WDK2</accession>
<dbReference type="RefSeq" id="WP_203112832.1">
    <property type="nucleotide sequence ID" value="NZ_JADOBG010000022.1"/>
</dbReference>
<dbReference type="Pfam" id="PF13419">
    <property type="entry name" value="HAD_2"/>
    <property type="match status" value="1"/>
</dbReference>
<proteinExistence type="inferred from homology"/>
<evidence type="ECO:0000256" key="2">
    <source>
        <dbReference type="ARBA" id="ARBA00006171"/>
    </source>
</evidence>
<dbReference type="NCBIfam" id="TIGR01509">
    <property type="entry name" value="HAD-SF-IA-v3"/>
    <property type="match status" value="1"/>
</dbReference>
<dbReference type="InterPro" id="IPR051600">
    <property type="entry name" value="Beta-PGM-like"/>
</dbReference>
<dbReference type="InterPro" id="IPR006439">
    <property type="entry name" value="HAD-SF_hydro_IA"/>
</dbReference>
<dbReference type="PANTHER" id="PTHR46193">
    <property type="entry name" value="6-PHOSPHOGLUCONATE PHOSPHATASE"/>
    <property type="match status" value="1"/>
</dbReference>
<gene>
    <name evidence="5" type="ORF">I5282_12755</name>
</gene>
<dbReference type="SFLD" id="SFLDS00003">
    <property type="entry name" value="Haloacid_Dehalogenase"/>
    <property type="match status" value="1"/>
</dbReference>
<protein>
    <submittedName>
        <fullName evidence="5">HAD family phosphatase</fullName>
    </submittedName>
</protein>
<dbReference type="InterPro" id="IPR023198">
    <property type="entry name" value="PGP-like_dom2"/>
</dbReference>
<dbReference type="SUPFAM" id="SSF56784">
    <property type="entry name" value="HAD-like"/>
    <property type="match status" value="1"/>
</dbReference>
<sequence length="233" mass="26597">MNNEIELIIFDNDGVLVDSEIIWHKFFVAEMTRLGHEMSIEQSLKLLSGVSHGTTLEAILIDEFGLSNMEIDFPKIGKETEANYPLLLKPVHNIQLILDFIENNKLKKCIASNGDFEYIKRTLNITGLDKYFNDEVIFGVEEQSHRKPEPYVFLQAANKLSVTPEKCLVIEDHAFGIMAAKKAHMNVIGFLGSTHAQNDEHRNWIVNSKPNMVINDTIELLDHIKQKFNFVIS</sequence>
<evidence type="ECO:0000256" key="1">
    <source>
        <dbReference type="ARBA" id="ARBA00001946"/>
    </source>
</evidence>
<evidence type="ECO:0000256" key="4">
    <source>
        <dbReference type="ARBA" id="ARBA00022842"/>
    </source>
</evidence>